<evidence type="ECO:0000313" key="2">
    <source>
        <dbReference type="Proteomes" id="UP000559117"/>
    </source>
</evidence>
<comment type="caution">
    <text evidence="1">The sequence shown here is derived from an EMBL/GenBank/DDBJ whole genome shotgun (WGS) entry which is preliminary data.</text>
</comment>
<dbReference type="Proteomes" id="UP000559117">
    <property type="component" value="Unassembled WGS sequence"/>
</dbReference>
<dbReference type="RefSeq" id="WP_183858809.1">
    <property type="nucleotide sequence ID" value="NZ_JACHFH010000001.1"/>
</dbReference>
<dbReference type="AlphaFoldDB" id="A0A840UFM9"/>
<organism evidence="1 2">
    <name type="scientific">Pectinatus brassicae</name>
    <dbReference type="NCBI Taxonomy" id="862415"/>
    <lineage>
        <taxon>Bacteria</taxon>
        <taxon>Bacillati</taxon>
        <taxon>Bacillota</taxon>
        <taxon>Negativicutes</taxon>
        <taxon>Selenomonadales</taxon>
        <taxon>Selenomonadaceae</taxon>
        <taxon>Pectinatus</taxon>
    </lineage>
</organism>
<proteinExistence type="predicted"/>
<reference evidence="1 2" key="1">
    <citation type="submission" date="2020-08" db="EMBL/GenBank/DDBJ databases">
        <title>Genomic Encyclopedia of Type Strains, Phase IV (KMG-IV): sequencing the most valuable type-strain genomes for metagenomic binning, comparative biology and taxonomic classification.</title>
        <authorList>
            <person name="Goeker M."/>
        </authorList>
    </citation>
    <scope>NUCLEOTIDE SEQUENCE [LARGE SCALE GENOMIC DNA]</scope>
    <source>
        <strain evidence="1 2">DSM 24661</strain>
    </source>
</reference>
<dbReference type="Gene3D" id="3.10.310.10">
    <property type="entry name" value="Diaminopimelate Epimerase, Chain A, domain 1"/>
    <property type="match status" value="1"/>
</dbReference>
<gene>
    <name evidence="1" type="ORF">HNR32_000080</name>
</gene>
<name>A0A840UFM9_9FIRM</name>
<accession>A0A840UFM9</accession>
<keyword evidence="2" id="KW-1185">Reference proteome</keyword>
<evidence type="ECO:0000313" key="1">
    <source>
        <dbReference type="EMBL" id="MBB5334980.1"/>
    </source>
</evidence>
<dbReference type="EMBL" id="JACHFH010000001">
    <property type="protein sequence ID" value="MBB5334980.1"/>
    <property type="molecule type" value="Genomic_DNA"/>
</dbReference>
<sequence>MMQVVMNFVFKDVEYMIYEANESMPGTAALELLCSRTHGIGADRILVFSDVQTEPAFYVFTANGRETAAAADDFLVFAHYLRQQNISINSAKFAKILGDTILVQLSEMDKNISCFEARLTPYFCDKMKQLDKNSHILAS</sequence>
<protein>
    <submittedName>
        <fullName evidence="1">Diaminopimelate epimerase</fullName>
    </submittedName>
</protein>